<evidence type="ECO:0000256" key="6">
    <source>
        <dbReference type="ARBA" id="ARBA00022692"/>
    </source>
</evidence>
<evidence type="ECO:0000256" key="1">
    <source>
        <dbReference type="ARBA" id="ARBA00000085"/>
    </source>
</evidence>
<dbReference type="Gene3D" id="6.10.340.10">
    <property type="match status" value="1"/>
</dbReference>
<keyword evidence="15" id="KW-1185">Reference proteome</keyword>
<name>A0ABN2JEB9_9ACTN</name>
<comment type="caution">
    <text evidence="14">The sequence shown here is derived from an EMBL/GenBank/DDBJ whole genome shotgun (WGS) entry which is preliminary data.</text>
</comment>
<dbReference type="SMART" id="SM00304">
    <property type="entry name" value="HAMP"/>
    <property type="match status" value="1"/>
</dbReference>
<sequence length="438" mass="46599">MALPLVKGLSVRARSAIASSLAIAVVLGVVIVGFTWVMRWSAEGQTRELAQTTAEVLVDRVAIDGIAVVTQYDGESLVQVLDASDRVAAASSGAANLTVPNVTGPATIDGTRYYVVDQRVPSTDLHVRVARAYGDDTETRRTAQTVLVGVAPTLLVLVAILAWVATSRALRPVADIRREVEAIGAGDLHRRIEVPPTRDEVADLAGTMNALLDRLEAGSEAQRRFVADASHELRSPLATLRQYAELARAHPDDLPPGELAEVVDTASRRLQVLVDDLLVLATVAEDAAAPREEIDLDDLVLTELAAFRSTEVAIDASSVRPTKIAGQERRLAMVVRNLLANAMRHTTSRVRIATGSDADGAYLVVADDGPGVPEAQRERIFDRFVRLDDGRARDEGGSGLGLAIVAAVVEEADGTVVVDEAPGGGARFTVRLPAWTDA</sequence>
<dbReference type="PROSITE" id="PS50885">
    <property type="entry name" value="HAMP"/>
    <property type="match status" value="1"/>
</dbReference>
<reference evidence="14 15" key="1">
    <citation type="journal article" date="2019" name="Int. J. Syst. Evol. Microbiol.">
        <title>The Global Catalogue of Microorganisms (GCM) 10K type strain sequencing project: providing services to taxonomists for standard genome sequencing and annotation.</title>
        <authorList>
            <consortium name="The Broad Institute Genomics Platform"/>
            <consortium name="The Broad Institute Genome Sequencing Center for Infectious Disease"/>
            <person name="Wu L."/>
            <person name="Ma J."/>
        </authorList>
    </citation>
    <scope>NUCLEOTIDE SEQUENCE [LARGE SCALE GENOMIC DNA]</scope>
    <source>
        <strain evidence="14 15">JCM 13518</strain>
    </source>
</reference>
<dbReference type="CDD" id="cd06225">
    <property type="entry name" value="HAMP"/>
    <property type="match status" value="1"/>
</dbReference>
<feature type="domain" description="HAMP" evidence="13">
    <location>
        <begin position="167"/>
        <end position="220"/>
    </location>
</feature>
<dbReference type="InterPro" id="IPR003660">
    <property type="entry name" value="HAMP_dom"/>
</dbReference>
<protein>
    <recommendedName>
        <fullName evidence="3">histidine kinase</fullName>
        <ecNumber evidence="3">2.7.13.3</ecNumber>
    </recommendedName>
</protein>
<dbReference type="InterPro" id="IPR004358">
    <property type="entry name" value="Sig_transdc_His_kin-like_C"/>
</dbReference>
<evidence type="ECO:0000256" key="11">
    <source>
        <dbReference type="SAM" id="Phobius"/>
    </source>
</evidence>
<evidence type="ECO:0000256" key="8">
    <source>
        <dbReference type="ARBA" id="ARBA00022989"/>
    </source>
</evidence>
<evidence type="ECO:0000256" key="7">
    <source>
        <dbReference type="ARBA" id="ARBA00022777"/>
    </source>
</evidence>
<dbReference type="Proteomes" id="UP001501057">
    <property type="component" value="Unassembled WGS sequence"/>
</dbReference>
<keyword evidence="4" id="KW-0597">Phosphoprotein</keyword>
<evidence type="ECO:0000313" key="15">
    <source>
        <dbReference type="Proteomes" id="UP001501057"/>
    </source>
</evidence>
<evidence type="ECO:0000256" key="5">
    <source>
        <dbReference type="ARBA" id="ARBA00022679"/>
    </source>
</evidence>
<feature type="transmembrane region" description="Helical" evidence="11">
    <location>
        <begin position="16"/>
        <end position="37"/>
    </location>
</feature>
<keyword evidence="8 11" id="KW-1133">Transmembrane helix</keyword>
<accession>A0ABN2JEB9</accession>
<keyword evidence="5" id="KW-0808">Transferase</keyword>
<evidence type="ECO:0000313" key="14">
    <source>
        <dbReference type="EMBL" id="GAA1724065.1"/>
    </source>
</evidence>
<gene>
    <name evidence="14" type="ORF">GCM10009710_01110</name>
</gene>
<organism evidence="14 15">
    <name type="scientific">Aeromicrobium alkaliterrae</name>
    <dbReference type="NCBI Taxonomy" id="302168"/>
    <lineage>
        <taxon>Bacteria</taxon>
        <taxon>Bacillati</taxon>
        <taxon>Actinomycetota</taxon>
        <taxon>Actinomycetes</taxon>
        <taxon>Propionibacteriales</taxon>
        <taxon>Nocardioidaceae</taxon>
        <taxon>Aeromicrobium</taxon>
    </lineage>
</organism>
<dbReference type="CDD" id="cd00082">
    <property type="entry name" value="HisKA"/>
    <property type="match status" value="1"/>
</dbReference>
<dbReference type="SUPFAM" id="SSF55874">
    <property type="entry name" value="ATPase domain of HSP90 chaperone/DNA topoisomerase II/histidine kinase"/>
    <property type="match status" value="1"/>
</dbReference>
<keyword evidence="14" id="KW-0067">ATP-binding</keyword>
<dbReference type="EC" id="2.7.13.3" evidence="3"/>
<keyword evidence="10 11" id="KW-0472">Membrane</keyword>
<dbReference type="EMBL" id="BAAAME010000001">
    <property type="protein sequence ID" value="GAA1724065.1"/>
    <property type="molecule type" value="Genomic_DNA"/>
</dbReference>
<evidence type="ECO:0000259" key="12">
    <source>
        <dbReference type="PROSITE" id="PS50109"/>
    </source>
</evidence>
<dbReference type="Pfam" id="PF00512">
    <property type="entry name" value="HisKA"/>
    <property type="match status" value="1"/>
</dbReference>
<evidence type="ECO:0000256" key="2">
    <source>
        <dbReference type="ARBA" id="ARBA00004236"/>
    </source>
</evidence>
<keyword evidence="14" id="KW-0547">Nucleotide-binding</keyword>
<proteinExistence type="predicted"/>
<dbReference type="Pfam" id="PF02518">
    <property type="entry name" value="HATPase_c"/>
    <property type="match status" value="1"/>
</dbReference>
<dbReference type="SUPFAM" id="SSF47384">
    <property type="entry name" value="Homodimeric domain of signal transducing histidine kinase"/>
    <property type="match status" value="1"/>
</dbReference>
<dbReference type="PANTHER" id="PTHR45436:SF5">
    <property type="entry name" value="SENSOR HISTIDINE KINASE TRCS"/>
    <property type="match status" value="1"/>
</dbReference>
<dbReference type="InterPro" id="IPR003594">
    <property type="entry name" value="HATPase_dom"/>
</dbReference>
<evidence type="ECO:0000256" key="4">
    <source>
        <dbReference type="ARBA" id="ARBA00022553"/>
    </source>
</evidence>
<feature type="transmembrane region" description="Helical" evidence="11">
    <location>
        <begin position="146"/>
        <end position="165"/>
    </location>
</feature>
<dbReference type="SMART" id="SM00388">
    <property type="entry name" value="HisKA"/>
    <property type="match status" value="1"/>
</dbReference>
<dbReference type="Gene3D" id="3.30.565.10">
    <property type="entry name" value="Histidine kinase-like ATPase, C-terminal domain"/>
    <property type="match status" value="1"/>
</dbReference>
<evidence type="ECO:0000259" key="13">
    <source>
        <dbReference type="PROSITE" id="PS50885"/>
    </source>
</evidence>
<dbReference type="PANTHER" id="PTHR45436">
    <property type="entry name" value="SENSOR HISTIDINE KINASE YKOH"/>
    <property type="match status" value="1"/>
</dbReference>
<dbReference type="GO" id="GO:0005524">
    <property type="term" value="F:ATP binding"/>
    <property type="evidence" value="ECO:0007669"/>
    <property type="project" value="UniProtKB-KW"/>
</dbReference>
<keyword evidence="6 11" id="KW-0812">Transmembrane</keyword>
<dbReference type="Gene3D" id="1.10.287.130">
    <property type="match status" value="1"/>
</dbReference>
<evidence type="ECO:0000256" key="10">
    <source>
        <dbReference type="ARBA" id="ARBA00023136"/>
    </source>
</evidence>
<evidence type="ECO:0000256" key="3">
    <source>
        <dbReference type="ARBA" id="ARBA00012438"/>
    </source>
</evidence>
<evidence type="ECO:0000256" key="9">
    <source>
        <dbReference type="ARBA" id="ARBA00023012"/>
    </source>
</evidence>
<dbReference type="Pfam" id="PF00672">
    <property type="entry name" value="HAMP"/>
    <property type="match status" value="1"/>
</dbReference>
<dbReference type="InterPro" id="IPR005467">
    <property type="entry name" value="His_kinase_dom"/>
</dbReference>
<dbReference type="PROSITE" id="PS50109">
    <property type="entry name" value="HIS_KIN"/>
    <property type="match status" value="1"/>
</dbReference>
<keyword evidence="9" id="KW-0902">Two-component regulatory system</keyword>
<dbReference type="InterPro" id="IPR003661">
    <property type="entry name" value="HisK_dim/P_dom"/>
</dbReference>
<comment type="catalytic activity">
    <reaction evidence="1">
        <text>ATP + protein L-histidine = ADP + protein N-phospho-L-histidine.</text>
        <dbReference type="EC" id="2.7.13.3"/>
    </reaction>
</comment>
<keyword evidence="7" id="KW-0418">Kinase</keyword>
<comment type="subcellular location">
    <subcellularLocation>
        <location evidence="2">Cell membrane</location>
    </subcellularLocation>
</comment>
<dbReference type="InterPro" id="IPR050428">
    <property type="entry name" value="TCS_sensor_his_kinase"/>
</dbReference>
<dbReference type="PRINTS" id="PR00344">
    <property type="entry name" value="BCTRLSENSOR"/>
</dbReference>
<dbReference type="SUPFAM" id="SSF158472">
    <property type="entry name" value="HAMP domain-like"/>
    <property type="match status" value="1"/>
</dbReference>
<dbReference type="SMART" id="SM00387">
    <property type="entry name" value="HATPase_c"/>
    <property type="match status" value="1"/>
</dbReference>
<dbReference type="InterPro" id="IPR036097">
    <property type="entry name" value="HisK_dim/P_sf"/>
</dbReference>
<dbReference type="InterPro" id="IPR036890">
    <property type="entry name" value="HATPase_C_sf"/>
</dbReference>
<dbReference type="RefSeq" id="WP_344196599.1">
    <property type="nucleotide sequence ID" value="NZ_BAAAME010000001.1"/>
</dbReference>
<feature type="domain" description="Histidine kinase" evidence="12">
    <location>
        <begin position="228"/>
        <end position="436"/>
    </location>
</feature>